<evidence type="ECO:0000256" key="3">
    <source>
        <dbReference type="ARBA" id="ARBA00022636"/>
    </source>
</evidence>
<comment type="catalytic activity">
    <reaction evidence="4">
        <text>3',3'-c-di-GMP + H2O = 5'-phosphoguanylyl(3'-&gt;5')guanosine + H(+)</text>
        <dbReference type="Rhea" id="RHEA:24902"/>
        <dbReference type="ChEBI" id="CHEBI:15377"/>
        <dbReference type="ChEBI" id="CHEBI:15378"/>
        <dbReference type="ChEBI" id="CHEBI:58754"/>
        <dbReference type="ChEBI" id="CHEBI:58805"/>
        <dbReference type="EC" id="3.1.4.52"/>
    </reaction>
    <physiologicalReaction direction="left-to-right" evidence="4">
        <dbReference type="Rhea" id="RHEA:24903"/>
    </physiologicalReaction>
</comment>
<dbReference type="InterPro" id="IPR000160">
    <property type="entry name" value="GGDEF_dom"/>
</dbReference>
<dbReference type="FunFam" id="3.20.20.450:FF:000001">
    <property type="entry name" value="Cyclic di-GMP phosphodiesterase yahA"/>
    <property type="match status" value="1"/>
</dbReference>
<accession>W7QEH6</accession>
<feature type="domain" description="PAC" evidence="6">
    <location>
        <begin position="39"/>
        <end position="91"/>
    </location>
</feature>
<dbReference type="Pfam" id="PF13188">
    <property type="entry name" value="PAS_8"/>
    <property type="match status" value="1"/>
</dbReference>
<evidence type="ECO:0000259" key="6">
    <source>
        <dbReference type="PROSITE" id="PS50113"/>
    </source>
</evidence>
<evidence type="ECO:0000256" key="2">
    <source>
        <dbReference type="ARBA" id="ARBA00012282"/>
    </source>
</evidence>
<comment type="cofactor">
    <cofactor evidence="1">
        <name>Mg(2+)</name>
        <dbReference type="ChEBI" id="CHEBI:18420"/>
    </cofactor>
</comment>
<feature type="domain" description="GGDEF" evidence="8">
    <location>
        <begin position="494"/>
        <end position="627"/>
    </location>
</feature>
<dbReference type="SUPFAM" id="SSF55073">
    <property type="entry name" value="Nucleotide cyclase"/>
    <property type="match status" value="1"/>
</dbReference>
<dbReference type="SMART" id="SM00091">
    <property type="entry name" value="PAS"/>
    <property type="match status" value="3"/>
</dbReference>
<dbReference type="PATRIC" id="fig|1328313.3.peg.1757"/>
<dbReference type="Gene3D" id="3.20.20.450">
    <property type="entry name" value="EAL domain"/>
    <property type="match status" value="1"/>
</dbReference>
<dbReference type="InterPro" id="IPR000014">
    <property type="entry name" value="PAS"/>
</dbReference>
<dbReference type="InterPro" id="IPR001610">
    <property type="entry name" value="PAC"/>
</dbReference>
<dbReference type="CDD" id="cd01949">
    <property type="entry name" value="GGDEF"/>
    <property type="match status" value="1"/>
</dbReference>
<dbReference type="Gene3D" id="3.30.450.20">
    <property type="entry name" value="PAS domain"/>
    <property type="match status" value="4"/>
</dbReference>
<evidence type="ECO:0000259" key="5">
    <source>
        <dbReference type="PROSITE" id="PS50112"/>
    </source>
</evidence>
<dbReference type="PROSITE" id="PS50883">
    <property type="entry name" value="EAL"/>
    <property type="match status" value="1"/>
</dbReference>
<dbReference type="eggNOG" id="COG5001">
    <property type="taxonomic scope" value="Bacteria"/>
</dbReference>
<dbReference type="PANTHER" id="PTHR44757:SF2">
    <property type="entry name" value="BIOFILM ARCHITECTURE MAINTENANCE PROTEIN MBAA"/>
    <property type="match status" value="1"/>
</dbReference>
<feature type="domain" description="EAL" evidence="7">
    <location>
        <begin position="636"/>
        <end position="890"/>
    </location>
</feature>
<evidence type="ECO:0000313" key="9">
    <source>
        <dbReference type="EMBL" id="EWH10321.1"/>
    </source>
</evidence>
<dbReference type="EMBL" id="ARZY01000013">
    <property type="protein sequence ID" value="EWH10321.1"/>
    <property type="molecule type" value="Genomic_DNA"/>
</dbReference>
<dbReference type="InterPro" id="IPR043128">
    <property type="entry name" value="Rev_trsase/Diguanyl_cyclase"/>
</dbReference>
<proteinExistence type="predicted"/>
<dbReference type="InterPro" id="IPR001633">
    <property type="entry name" value="EAL_dom"/>
</dbReference>
<dbReference type="SMART" id="SM00086">
    <property type="entry name" value="PAC"/>
    <property type="match status" value="2"/>
</dbReference>
<dbReference type="InterPro" id="IPR052155">
    <property type="entry name" value="Biofilm_reg_signaling"/>
</dbReference>
<evidence type="ECO:0000256" key="4">
    <source>
        <dbReference type="ARBA" id="ARBA00051114"/>
    </source>
</evidence>
<dbReference type="GO" id="GO:0071111">
    <property type="term" value="F:cyclic-guanylate-specific phosphodiesterase activity"/>
    <property type="evidence" value="ECO:0007669"/>
    <property type="project" value="UniProtKB-EC"/>
</dbReference>
<dbReference type="InterPro" id="IPR035965">
    <property type="entry name" value="PAS-like_dom_sf"/>
</dbReference>
<comment type="caution">
    <text evidence="9">The sequence shown here is derived from an EMBL/GenBank/DDBJ whole genome shotgun (WGS) entry which is preliminary data.</text>
</comment>
<evidence type="ECO:0000313" key="10">
    <source>
        <dbReference type="Proteomes" id="UP000019276"/>
    </source>
</evidence>
<dbReference type="Gene3D" id="3.30.70.270">
    <property type="match status" value="1"/>
</dbReference>
<dbReference type="SMART" id="SM00052">
    <property type="entry name" value="EAL"/>
    <property type="match status" value="1"/>
</dbReference>
<dbReference type="PROSITE" id="PS50113">
    <property type="entry name" value="PAC"/>
    <property type="match status" value="2"/>
</dbReference>
<name>W7QEH6_9ALTE</name>
<sequence>MLGYQVDEILNQHLFNFLDAQSVEVAKVNLARRRQGYEEQREAKFQHKEGFAVYTMLVTWPVFDEKGQYKGAIAGVVDDAQRQTMLHELTEIKEKLQLFDKVTLDGIIIHQGGRIIELNDASCRMLEGCRTELMQRDFTAMCVPESKQLVIQAMQSESINKFEVKIQTTTGKVLNIEWTCRRMNYRGDSVRVSVLRNVTQYRQAQTALEQIELTNQALIENAPEAIVLFDPASGKILQANTKSQAIFGLTGQSIFDYSIQDLLAEQDGKLVGYGHEFESLLELANSCLAPMAEVKIKHASGALIDCELRLVAIQWQGRSLLRASLLDIRARKQAQSKMRQLSSALEQSADMVLITNRQGTIEYVNQATTLITGYNQAELIGQQPDIFNSGQHDKTFIKNLWSTILKGKAYRDVLVNRKKNGDIYYEEKTITPLKNDQGEITHFVSTGKDITERMEIQANLRHLAFHDVLTDLPNRALFNDRLKTGLLNTKRRRQQMALLFFDIDHFKRINDTLGHDIGDVLLQQVAKKLKKGLRGSDTVARLGGDEFAVILNDCQDENAIRHTAEKIIELINKPVKLADRELFVTTSIGIAVYPQDGTDSQALLKNADVAMYRAKSSGRNTYMFYRQEMNAHAFERLTLESELHRAIQQQEFVLYYQPKVCLQTGLILGVEALLRWRHPELGILLPEKFIPLLEDTGLIVPVGQWVIEQALADCNQWYEQGLEHIKMAVNLSPNQLKDVKFIEGLQNALAQHQLSTSCLELEITENTMMADGEKAFVLMQQLQQIGIKFSVDDFGTGYSSLAYLKRLPVETIKIDRSFIQDIGIEQEDEIIVKTVIAMAKSLGYRVVAEGVENLEQVNFLKSLNCDIAQGFLFSRPIPSAELVSHLQDLQHQASNLCH</sequence>
<dbReference type="Pfam" id="PF00990">
    <property type="entry name" value="GGDEF"/>
    <property type="match status" value="1"/>
</dbReference>
<reference evidence="9 10" key="1">
    <citation type="journal article" date="2014" name="Genome Announc.">
        <title>Draft Genome Sequence of the Agar-Degrading Bacterium Catenovulum sp. Strain DS-2, Isolated from Intestines of Haliotis diversicolor.</title>
        <authorList>
            <person name="Shan D."/>
            <person name="Li X."/>
            <person name="Gu Z."/>
            <person name="Wei G."/>
            <person name="Gao Z."/>
            <person name="Shao Z."/>
        </authorList>
    </citation>
    <scope>NUCLEOTIDE SEQUENCE [LARGE SCALE GENOMIC DNA]</scope>
    <source>
        <strain evidence="9 10">DS-2</strain>
    </source>
</reference>
<dbReference type="CDD" id="cd00130">
    <property type="entry name" value="PAS"/>
    <property type="match status" value="3"/>
</dbReference>
<feature type="domain" description="PAC" evidence="6">
    <location>
        <begin position="408"/>
        <end position="462"/>
    </location>
</feature>
<dbReference type="GO" id="GO:0071732">
    <property type="term" value="P:cellular response to nitric oxide"/>
    <property type="evidence" value="ECO:0007669"/>
    <property type="project" value="UniProtKB-ARBA"/>
</dbReference>
<dbReference type="NCBIfam" id="TIGR00229">
    <property type="entry name" value="sensory_box"/>
    <property type="match status" value="3"/>
</dbReference>
<dbReference type="InterPro" id="IPR029787">
    <property type="entry name" value="Nucleotide_cyclase"/>
</dbReference>
<dbReference type="NCBIfam" id="TIGR00254">
    <property type="entry name" value="GGDEF"/>
    <property type="match status" value="1"/>
</dbReference>
<dbReference type="SMART" id="SM00267">
    <property type="entry name" value="GGDEF"/>
    <property type="match status" value="1"/>
</dbReference>
<evidence type="ECO:0000259" key="7">
    <source>
        <dbReference type="PROSITE" id="PS50883"/>
    </source>
</evidence>
<dbReference type="Pfam" id="PF13426">
    <property type="entry name" value="PAS_9"/>
    <property type="match status" value="3"/>
</dbReference>
<dbReference type="PROSITE" id="PS50112">
    <property type="entry name" value="PAS"/>
    <property type="match status" value="1"/>
</dbReference>
<dbReference type="FunFam" id="3.30.70.270:FF:000001">
    <property type="entry name" value="Diguanylate cyclase domain protein"/>
    <property type="match status" value="1"/>
</dbReference>
<keyword evidence="10" id="KW-1185">Reference proteome</keyword>
<dbReference type="AlphaFoldDB" id="W7QEH6"/>
<dbReference type="SUPFAM" id="SSF141868">
    <property type="entry name" value="EAL domain-like"/>
    <property type="match status" value="1"/>
</dbReference>
<dbReference type="EC" id="3.1.4.52" evidence="2"/>
<dbReference type="Pfam" id="PF00563">
    <property type="entry name" value="EAL"/>
    <property type="match status" value="1"/>
</dbReference>
<dbReference type="SUPFAM" id="SSF55785">
    <property type="entry name" value="PYP-like sensor domain (PAS domain)"/>
    <property type="match status" value="4"/>
</dbReference>
<gene>
    <name evidence="9" type="ORF">DS2_08605</name>
</gene>
<dbReference type="InterPro" id="IPR000700">
    <property type="entry name" value="PAS-assoc_C"/>
</dbReference>
<dbReference type="InterPro" id="IPR035919">
    <property type="entry name" value="EAL_sf"/>
</dbReference>
<keyword evidence="3" id="KW-0973">c-di-GMP</keyword>
<dbReference type="STRING" id="1328313.DS2_08605"/>
<evidence type="ECO:0000256" key="1">
    <source>
        <dbReference type="ARBA" id="ARBA00001946"/>
    </source>
</evidence>
<dbReference type="PANTHER" id="PTHR44757">
    <property type="entry name" value="DIGUANYLATE CYCLASE DGCP"/>
    <property type="match status" value="1"/>
</dbReference>
<dbReference type="PROSITE" id="PS50887">
    <property type="entry name" value="GGDEF"/>
    <property type="match status" value="1"/>
</dbReference>
<feature type="domain" description="PAS" evidence="5">
    <location>
        <begin position="337"/>
        <end position="383"/>
    </location>
</feature>
<dbReference type="Proteomes" id="UP000019276">
    <property type="component" value="Unassembled WGS sequence"/>
</dbReference>
<dbReference type="CDD" id="cd01948">
    <property type="entry name" value="EAL"/>
    <property type="match status" value="1"/>
</dbReference>
<organism evidence="9 10">
    <name type="scientific">Catenovulum agarivorans DS-2</name>
    <dbReference type="NCBI Taxonomy" id="1328313"/>
    <lineage>
        <taxon>Bacteria</taxon>
        <taxon>Pseudomonadati</taxon>
        <taxon>Pseudomonadota</taxon>
        <taxon>Gammaproteobacteria</taxon>
        <taxon>Alteromonadales</taxon>
        <taxon>Alteromonadaceae</taxon>
        <taxon>Catenovulum</taxon>
    </lineage>
</organism>
<protein>
    <recommendedName>
        <fullName evidence="2">cyclic-guanylate-specific phosphodiesterase</fullName>
        <ecNumber evidence="2">3.1.4.52</ecNumber>
    </recommendedName>
</protein>
<evidence type="ECO:0000259" key="8">
    <source>
        <dbReference type="PROSITE" id="PS50887"/>
    </source>
</evidence>